<dbReference type="Proteomes" id="UP000740883">
    <property type="component" value="Unassembled WGS sequence"/>
</dbReference>
<protein>
    <submittedName>
        <fullName evidence="1">Uncharacterized protein</fullName>
    </submittedName>
</protein>
<gene>
    <name evidence="1" type="ORF">NGRA_3012</name>
</gene>
<keyword evidence="2" id="KW-1185">Reference proteome</keyword>
<dbReference type="EMBL" id="SBJO01000510">
    <property type="protein sequence ID" value="KAF9760813.1"/>
    <property type="molecule type" value="Genomic_DNA"/>
</dbReference>
<dbReference type="AlphaFoldDB" id="A0A9P6KX60"/>
<proteinExistence type="predicted"/>
<evidence type="ECO:0000313" key="2">
    <source>
        <dbReference type="Proteomes" id="UP000740883"/>
    </source>
</evidence>
<evidence type="ECO:0000313" key="1">
    <source>
        <dbReference type="EMBL" id="KAF9760813.1"/>
    </source>
</evidence>
<sequence>MKIYILYLYGIYLFKNILVMFDNVYLRNKELLKLCFNGLKGCLRKLYEDPRVQTFIISTDSNDERRVYLIIITNNDIYVYFCKDPTNCSIFDIQKHYYNFGMKPTLDNYKDVVSFIAKILEGLHDEFDIIEGYFSFEGHYSSKEEFDEIIYFLTREFSNLPKENYMIKRIERDFKRYIYGRRFQKGGDSTWISLEIGDLKLLTHINMDFGDKIESNLLNIIKQYEDGRIKEIIKKYKIKRGVSKEYKFNIYMLALFTEHYEYIKTHTTTEQMNLSSKNTMIFLFRFITNKNQFKEYFIDKILENDLSKSKIIRFLYETLRMFKTKTWYKYVKEGKEDIEIYENIMLIRKYAKYSDFKYLYTVIFRVINCLVVDLDDLSVLVMSKDNFYKKKYLIYDKFMSKRISELKILSKLLLKVFFEYTETNEILDDQEINRASLEKTDFQILKNLCFESSKDFIESSCSNFPQSFVNMLEILDQKER</sequence>
<name>A0A9P6KX60_9MICR</name>
<reference evidence="1 2" key="1">
    <citation type="journal article" date="2020" name="Genome Biol. Evol.">
        <title>Comparative genomics of strictly vertically transmitted, feminizing microsporidia endosymbionts of amphipod crustaceans.</title>
        <authorList>
            <person name="Cormier A."/>
            <person name="Chebbi M.A."/>
            <person name="Giraud I."/>
            <person name="Wattier R."/>
            <person name="Teixeira M."/>
            <person name="Gilbert C."/>
            <person name="Rigaud T."/>
            <person name="Cordaux R."/>
        </authorList>
    </citation>
    <scope>NUCLEOTIDE SEQUENCE [LARGE SCALE GENOMIC DNA]</scope>
    <source>
        <strain evidence="1 2">Ou3-Ou53</strain>
    </source>
</reference>
<organism evidence="1 2">
    <name type="scientific">Nosema granulosis</name>
    <dbReference type="NCBI Taxonomy" id="83296"/>
    <lineage>
        <taxon>Eukaryota</taxon>
        <taxon>Fungi</taxon>
        <taxon>Fungi incertae sedis</taxon>
        <taxon>Microsporidia</taxon>
        <taxon>Nosematidae</taxon>
        <taxon>Nosema</taxon>
    </lineage>
</organism>
<accession>A0A9P6KX60</accession>
<comment type="caution">
    <text evidence="1">The sequence shown here is derived from an EMBL/GenBank/DDBJ whole genome shotgun (WGS) entry which is preliminary data.</text>
</comment>